<keyword evidence="4 7" id="KW-0862">Zinc</keyword>
<evidence type="ECO:0000256" key="6">
    <source>
        <dbReference type="ARBA" id="ARBA00023204"/>
    </source>
</evidence>
<feature type="domain" description="Toprim" evidence="8">
    <location>
        <begin position="80"/>
        <end position="182"/>
    </location>
</feature>
<dbReference type="InterPro" id="IPR006171">
    <property type="entry name" value="TOPRIM_dom"/>
</dbReference>
<organism evidence="9 10">
    <name type="scientific">Candidatus Yonathbacteria bacterium RIFCSPLOWO2_01_FULL_47_33b</name>
    <dbReference type="NCBI Taxonomy" id="1802727"/>
    <lineage>
        <taxon>Bacteria</taxon>
        <taxon>Candidatus Yonathiibacteriota</taxon>
    </lineage>
</organism>
<name>A0A1G2SG47_9BACT</name>
<evidence type="ECO:0000256" key="5">
    <source>
        <dbReference type="ARBA" id="ARBA00023172"/>
    </source>
</evidence>
<reference evidence="9 10" key="1">
    <citation type="journal article" date="2016" name="Nat. Commun.">
        <title>Thousands of microbial genomes shed light on interconnected biogeochemical processes in an aquifer system.</title>
        <authorList>
            <person name="Anantharaman K."/>
            <person name="Brown C.T."/>
            <person name="Hug L.A."/>
            <person name="Sharon I."/>
            <person name="Castelle C.J."/>
            <person name="Probst A.J."/>
            <person name="Thomas B.C."/>
            <person name="Singh A."/>
            <person name="Wilkins M.J."/>
            <person name="Karaoz U."/>
            <person name="Brodie E.L."/>
            <person name="Williams K.H."/>
            <person name="Hubbard S.S."/>
            <person name="Banfield J.F."/>
        </authorList>
    </citation>
    <scope>NUCLEOTIDE SEQUENCE [LARGE SCALE GENOMIC DNA]</scope>
</reference>
<dbReference type="GO" id="GO:0006281">
    <property type="term" value="P:DNA repair"/>
    <property type="evidence" value="ECO:0007669"/>
    <property type="project" value="UniProtKB-UniRule"/>
</dbReference>
<sequence>MSAIDNLSTYFMKFPGIGTRQAKRFVYFLLAQDPRFVAALAHEIALLKKSIAQCTMCFRFYPHLGGGSICDVCTSDTDTATLLVVEKDTDFESVRRSGSYAGKYFILGGTIPVLERDPASKIRIRELLSRIEQGAADGLSEVILALSANPEGDFTREYVAKTLEPVLSQLGITLTTLGRGLSTGTELEYSDGDTLRHALKNRG</sequence>
<comment type="function">
    <text evidence="7">May play a role in DNA repair. It seems to be involved in an RecBC-independent recombinational process of DNA repair. It may act with RecF and RecO.</text>
</comment>
<dbReference type="GO" id="GO:0003677">
    <property type="term" value="F:DNA binding"/>
    <property type="evidence" value="ECO:0007669"/>
    <property type="project" value="UniProtKB-UniRule"/>
</dbReference>
<dbReference type="InterPro" id="IPR023627">
    <property type="entry name" value="Rcmb_RecR"/>
</dbReference>
<dbReference type="SMART" id="SM00493">
    <property type="entry name" value="TOPRIM"/>
    <property type="match status" value="1"/>
</dbReference>
<dbReference type="Gene3D" id="1.10.8.420">
    <property type="entry name" value="RecR Domain 1"/>
    <property type="match status" value="1"/>
</dbReference>
<protein>
    <recommendedName>
        <fullName evidence="7">Recombination protein RecR</fullName>
    </recommendedName>
</protein>
<accession>A0A1G2SG47</accession>
<dbReference type="AlphaFoldDB" id="A0A1G2SG47"/>
<dbReference type="GO" id="GO:0006310">
    <property type="term" value="P:DNA recombination"/>
    <property type="evidence" value="ECO:0007669"/>
    <property type="project" value="UniProtKB-UniRule"/>
</dbReference>
<keyword evidence="1 7" id="KW-0479">Metal-binding</keyword>
<dbReference type="PANTHER" id="PTHR30446">
    <property type="entry name" value="RECOMBINATION PROTEIN RECR"/>
    <property type="match status" value="1"/>
</dbReference>
<evidence type="ECO:0000256" key="1">
    <source>
        <dbReference type="ARBA" id="ARBA00022723"/>
    </source>
</evidence>
<evidence type="ECO:0000313" key="9">
    <source>
        <dbReference type="EMBL" id="OHA84047.1"/>
    </source>
</evidence>
<evidence type="ECO:0000256" key="7">
    <source>
        <dbReference type="HAMAP-Rule" id="MF_00017"/>
    </source>
</evidence>
<keyword evidence="3 7" id="KW-0863">Zinc-finger</keyword>
<dbReference type="HAMAP" id="MF_00017">
    <property type="entry name" value="RecR"/>
    <property type="match status" value="1"/>
</dbReference>
<comment type="similarity">
    <text evidence="7">Belongs to the RecR family.</text>
</comment>
<dbReference type="STRING" id="1802727.A2937_02535"/>
<gene>
    <name evidence="7" type="primary">recR</name>
    <name evidence="9" type="ORF">A2937_02535</name>
</gene>
<dbReference type="SUPFAM" id="SSF111304">
    <property type="entry name" value="Recombination protein RecR"/>
    <property type="match status" value="1"/>
</dbReference>
<keyword evidence="6 7" id="KW-0234">DNA repair</keyword>
<evidence type="ECO:0000259" key="8">
    <source>
        <dbReference type="PROSITE" id="PS50880"/>
    </source>
</evidence>
<evidence type="ECO:0000256" key="4">
    <source>
        <dbReference type="ARBA" id="ARBA00022833"/>
    </source>
</evidence>
<dbReference type="InterPro" id="IPR000093">
    <property type="entry name" value="DNA_Rcmb_RecR"/>
</dbReference>
<dbReference type="PANTHER" id="PTHR30446:SF0">
    <property type="entry name" value="RECOMBINATION PROTEIN RECR"/>
    <property type="match status" value="1"/>
</dbReference>
<evidence type="ECO:0000313" key="10">
    <source>
        <dbReference type="Proteomes" id="UP000177987"/>
    </source>
</evidence>
<evidence type="ECO:0000256" key="2">
    <source>
        <dbReference type="ARBA" id="ARBA00022763"/>
    </source>
</evidence>
<dbReference type="Proteomes" id="UP000177987">
    <property type="component" value="Unassembled WGS sequence"/>
</dbReference>
<dbReference type="Gene3D" id="3.40.1360.10">
    <property type="match status" value="1"/>
</dbReference>
<dbReference type="EMBL" id="MHUW01000007">
    <property type="protein sequence ID" value="OHA84047.1"/>
    <property type="molecule type" value="Genomic_DNA"/>
</dbReference>
<dbReference type="Pfam" id="PF13662">
    <property type="entry name" value="Toprim_4"/>
    <property type="match status" value="1"/>
</dbReference>
<comment type="caution">
    <text evidence="9">The sequence shown here is derived from an EMBL/GenBank/DDBJ whole genome shotgun (WGS) entry which is preliminary data.</text>
</comment>
<dbReference type="GO" id="GO:0008270">
    <property type="term" value="F:zinc ion binding"/>
    <property type="evidence" value="ECO:0007669"/>
    <property type="project" value="UniProtKB-KW"/>
</dbReference>
<proteinExistence type="inferred from homology"/>
<evidence type="ECO:0000256" key="3">
    <source>
        <dbReference type="ARBA" id="ARBA00022771"/>
    </source>
</evidence>
<dbReference type="PROSITE" id="PS50880">
    <property type="entry name" value="TOPRIM"/>
    <property type="match status" value="1"/>
</dbReference>
<keyword evidence="5 7" id="KW-0233">DNA recombination</keyword>
<dbReference type="Pfam" id="PF21175">
    <property type="entry name" value="RecR_C"/>
    <property type="match status" value="1"/>
</dbReference>
<keyword evidence="2 7" id="KW-0227">DNA damage</keyword>
<comment type="caution">
    <text evidence="7">Lacks conserved residue(s) required for the propagation of feature annotation.</text>
</comment>